<dbReference type="PANTHER" id="PTHR11766">
    <property type="entry name" value="TYROSYL-TRNA SYNTHETASE"/>
    <property type="match status" value="1"/>
</dbReference>
<dbReference type="PROSITE" id="PS50889">
    <property type="entry name" value="S4"/>
    <property type="match status" value="1"/>
</dbReference>
<keyword evidence="5 10" id="KW-0067">ATP-binding</keyword>
<proteinExistence type="inferred from homology"/>
<dbReference type="InterPro" id="IPR024088">
    <property type="entry name" value="Tyr-tRNA-ligase_bac-type"/>
</dbReference>
<dbReference type="GO" id="GO:0004831">
    <property type="term" value="F:tyrosine-tRNA ligase activity"/>
    <property type="evidence" value="ECO:0007669"/>
    <property type="project" value="UniProtKB-UniRule"/>
</dbReference>
<dbReference type="GO" id="GO:0005524">
    <property type="term" value="F:ATP binding"/>
    <property type="evidence" value="ECO:0007669"/>
    <property type="project" value="UniProtKB-UniRule"/>
</dbReference>
<evidence type="ECO:0000256" key="10">
    <source>
        <dbReference type="HAMAP-Rule" id="MF_02007"/>
    </source>
</evidence>
<evidence type="ECO:0000256" key="8">
    <source>
        <dbReference type="ARBA" id="ARBA00023146"/>
    </source>
</evidence>
<feature type="binding site" evidence="10">
    <location>
        <position position="234"/>
    </location>
    <ligand>
        <name>ATP</name>
        <dbReference type="ChEBI" id="CHEBI:30616"/>
    </ligand>
</feature>
<dbReference type="InterPro" id="IPR001412">
    <property type="entry name" value="aa-tRNA-synth_I_CS"/>
</dbReference>
<evidence type="ECO:0000256" key="7">
    <source>
        <dbReference type="ARBA" id="ARBA00022917"/>
    </source>
</evidence>
<comment type="subunit">
    <text evidence="1 10">Homodimer.</text>
</comment>
<accession>A0A285ULH2</accession>
<comment type="catalytic activity">
    <reaction evidence="9 10">
        <text>tRNA(Tyr) + L-tyrosine + ATP = L-tyrosyl-tRNA(Tyr) + AMP + diphosphate + H(+)</text>
        <dbReference type="Rhea" id="RHEA:10220"/>
        <dbReference type="Rhea" id="RHEA-COMP:9706"/>
        <dbReference type="Rhea" id="RHEA-COMP:9707"/>
        <dbReference type="ChEBI" id="CHEBI:15378"/>
        <dbReference type="ChEBI" id="CHEBI:30616"/>
        <dbReference type="ChEBI" id="CHEBI:33019"/>
        <dbReference type="ChEBI" id="CHEBI:58315"/>
        <dbReference type="ChEBI" id="CHEBI:78442"/>
        <dbReference type="ChEBI" id="CHEBI:78536"/>
        <dbReference type="ChEBI" id="CHEBI:456215"/>
        <dbReference type="EC" id="6.1.1.1"/>
    </reaction>
</comment>
<dbReference type="Gene3D" id="3.40.50.620">
    <property type="entry name" value="HUPs"/>
    <property type="match status" value="1"/>
</dbReference>
<keyword evidence="6 11" id="KW-0694">RNA-binding</keyword>
<dbReference type="GO" id="GO:0005829">
    <property type="term" value="C:cytosol"/>
    <property type="evidence" value="ECO:0007669"/>
    <property type="project" value="TreeGrafter"/>
</dbReference>
<feature type="short sequence motif" description="'HIGH' region" evidence="10">
    <location>
        <begin position="47"/>
        <end position="56"/>
    </location>
</feature>
<gene>
    <name evidence="10" type="primary">tyrS</name>
    <name evidence="12" type="ORF">SAMN05877842_11327</name>
</gene>
<dbReference type="PROSITE" id="PS00178">
    <property type="entry name" value="AA_TRNA_LIGASE_I"/>
    <property type="match status" value="1"/>
</dbReference>
<keyword evidence="8 10" id="KW-0030">Aminoacyl-tRNA synthetase</keyword>
<comment type="similarity">
    <text evidence="10">Belongs to the class-I aminoacyl-tRNA synthetase family. TyrS type 2 subfamily.</text>
</comment>
<evidence type="ECO:0000256" key="1">
    <source>
        <dbReference type="ARBA" id="ARBA00011738"/>
    </source>
</evidence>
<keyword evidence="4 10" id="KW-0547">Nucleotide-binding</keyword>
<name>A0A285ULH2_9BACL</name>
<keyword evidence="3 10" id="KW-0436">Ligase</keyword>
<evidence type="ECO:0000313" key="13">
    <source>
        <dbReference type="Proteomes" id="UP000219252"/>
    </source>
</evidence>
<keyword evidence="13" id="KW-1185">Reference proteome</keyword>
<evidence type="ECO:0000256" key="9">
    <source>
        <dbReference type="ARBA" id="ARBA00048248"/>
    </source>
</evidence>
<dbReference type="InterPro" id="IPR014729">
    <property type="entry name" value="Rossmann-like_a/b/a_fold"/>
</dbReference>
<sequence>MLRKPEEQLKIIKKGVHQIIDEEELLEKLEKSYNLQKPLTIKLGLDPSAPDIHLGHAVVLRKIKQMQDLGHRVVIIIGDFTGRIGDPTGKAKGRVALSEEQVKENAETYFEQIFKVLDGEKTTVRYNSEWLSKLSFEEVLKLAATTSVARILERDDFQKRYNNQVPIGIHEFFYPLMQAYDSVEIDADIELGGTDQTFNILMGRTLQKHWGLEKQIAIFMPLLEGLDGVEKMSKSLGNYIGVNEPAEVMFKKVMEIPDQLILKYFELATDEHPDEIENIKRQLVQGANPRDIKLKLAEIITNLYWGDEETKRAISYFDTAFHKKEIPDDIPELLIEIGKETLLDIIPEIVELGFVKSKSEFVRLLNQNGVQLNKEKISEDELDRVLMNGEVLQIGKKRFLRLIK</sequence>
<dbReference type="CDD" id="cd00805">
    <property type="entry name" value="TyrRS_core"/>
    <property type="match status" value="1"/>
</dbReference>
<dbReference type="SUPFAM" id="SSF55174">
    <property type="entry name" value="Alpha-L RNA-binding motif"/>
    <property type="match status" value="1"/>
</dbReference>
<protein>
    <recommendedName>
        <fullName evidence="10">Tyrosine--tRNA ligase</fullName>
        <ecNumber evidence="10">6.1.1.1</ecNumber>
    </recommendedName>
    <alternativeName>
        <fullName evidence="10">Tyrosyl-tRNA synthetase</fullName>
        <shortName evidence="10">TyrRS</shortName>
    </alternativeName>
</protein>
<dbReference type="Proteomes" id="UP000219252">
    <property type="component" value="Unassembled WGS sequence"/>
</dbReference>
<dbReference type="PRINTS" id="PR01040">
    <property type="entry name" value="TRNASYNTHTYR"/>
</dbReference>
<dbReference type="HAMAP" id="MF_02007">
    <property type="entry name" value="Tyr_tRNA_synth_type2"/>
    <property type="match status" value="1"/>
</dbReference>
<evidence type="ECO:0000256" key="6">
    <source>
        <dbReference type="ARBA" id="ARBA00022884"/>
    </source>
</evidence>
<dbReference type="InterPro" id="IPR002305">
    <property type="entry name" value="aa-tRNA-synth_Ic"/>
</dbReference>
<dbReference type="AlphaFoldDB" id="A0A285ULH2"/>
<dbReference type="InterPro" id="IPR036986">
    <property type="entry name" value="S4_RNA-bd_sf"/>
</dbReference>
<comment type="function">
    <text evidence="10">Catalyzes the attachment of tyrosine to tRNA(Tyr) in a two-step reaction: tyrosine is first activated by ATP to form Tyr-AMP and then transferred to the acceptor end of tRNA(Tyr).</text>
</comment>
<dbReference type="NCBIfam" id="TIGR00234">
    <property type="entry name" value="tyrS"/>
    <property type="match status" value="1"/>
</dbReference>
<evidence type="ECO:0000256" key="4">
    <source>
        <dbReference type="ARBA" id="ARBA00022741"/>
    </source>
</evidence>
<dbReference type="SUPFAM" id="SSF52374">
    <property type="entry name" value="Nucleotidylyl transferase"/>
    <property type="match status" value="1"/>
</dbReference>
<reference evidence="13" key="1">
    <citation type="submission" date="2017-08" db="EMBL/GenBank/DDBJ databases">
        <authorList>
            <person name="Varghese N."/>
            <person name="Submissions S."/>
        </authorList>
    </citation>
    <scope>NUCLEOTIDE SEQUENCE [LARGE SCALE GENOMIC DNA]</scope>
    <source>
        <strain evidence="13">JC23</strain>
    </source>
</reference>
<feature type="short sequence motif" description="'KMSKS' region" evidence="10">
    <location>
        <begin position="231"/>
        <end position="235"/>
    </location>
</feature>
<dbReference type="GO" id="GO:0003723">
    <property type="term" value="F:RNA binding"/>
    <property type="evidence" value="ECO:0007669"/>
    <property type="project" value="UniProtKB-KW"/>
</dbReference>
<evidence type="ECO:0000256" key="5">
    <source>
        <dbReference type="ARBA" id="ARBA00022840"/>
    </source>
</evidence>
<evidence type="ECO:0000313" key="12">
    <source>
        <dbReference type="EMBL" id="SOC42537.1"/>
    </source>
</evidence>
<organism evidence="12 13">
    <name type="scientific">Ureibacillus acetophenoni</name>
    <dbReference type="NCBI Taxonomy" id="614649"/>
    <lineage>
        <taxon>Bacteria</taxon>
        <taxon>Bacillati</taxon>
        <taxon>Bacillota</taxon>
        <taxon>Bacilli</taxon>
        <taxon>Bacillales</taxon>
        <taxon>Caryophanaceae</taxon>
        <taxon>Ureibacillus</taxon>
    </lineage>
</organism>
<keyword evidence="7 10" id="KW-0648">Protein biosynthesis</keyword>
<dbReference type="EMBL" id="OBQC01000013">
    <property type="protein sequence ID" value="SOC42537.1"/>
    <property type="molecule type" value="Genomic_DNA"/>
</dbReference>
<dbReference type="RefSeq" id="WP_170949513.1">
    <property type="nucleotide sequence ID" value="NZ_OBQC01000013.1"/>
</dbReference>
<evidence type="ECO:0000256" key="3">
    <source>
        <dbReference type="ARBA" id="ARBA00022598"/>
    </source>
</evidence>
<evidence type="ECO:0000256" key="2">
    <source>
        <dbReference type="ARBA" id="ARBA00022490"/>
    </source>
</evidence>
<dbReference type="InterPro" id="IPR024108">
    <property type="entry name" value="Tyr-tRNA-ligase_bac_2"/>
</dbReference>
<comment type="subcellular location">
    <subcellularLocation>
        <location evidence="10">Cytoplasm</location>
    </subcellularLocation>
</comment>
<dbReference type="Gene3D" id="1.10.240.10">
    <property type="entry name" value="Tyrosyl-Transfer RNA Synthetase"/>
    <property type="match status" value="1"/>
</dbReference>
<dbReference type="EC" id="6.1.1.1" evidence="10"/>
<dbReference type="Pfam" id="PF00579">
    <property type="entry name" value="tRNA-synt_1b"/>
    <property type="match status" value="1"/>
</dbReference>
<keyword evidence="2 10" id="KW-0963">Cytoplasm</keyword>
<dbReference type="Gene3D" id="3.10.290.10">
    <property type="entry name" value="RNA-binding S4 domain"/>
    <property type="match status" value="1"/>
</dbReference>
<dbReference type="InterPro" id="IPR002307">
    <property type="entry name" value="Tyr-tRNA-ligase"/>
</dbReference>
<dbReference type="FunFam" id="3.40.50.620:FF:000061">
    <property type="entry name" value="Tyrosine--tRNA ligase"/>
    <property type="match status" value="1"/>
</dbReference>
<dbReference type="PANTHER" id="PTHR11766:SF1">
    <property type="entry name" value="TYROSINE--TRNA LIGASE"/>
    <property type="match status" value="1"/>
</dbReference>
<evidence type="ECO:0000256" key="11">
    <source>
        <dbReference type="PROSITE-ProRule" id="PRU00182"/>
    </source>
</evidence>
<dbReference type="GO" id="GO:0006437">
    <property type="term" value="P:tyrosyl-tRNA aminoacylation"/>
    <property type="evidence" value="ECO:0007669"/>
    <property type="project" value="UniProtKB-UniRule"/>
</dbReference>